<accession>A0ABV5F1H2</accession>
<sequence length="109" mass="12656">MIVAFKDIVLRDLCEDEDKCILIYGQEATTQLQNRLLDLFAAESILDILVGNLKEIRFGDTLSFQLDLDNKYFLELVPNHTDLKDFNQENLIDKSEIKRIKIIAINKKI</sequence>
<reference evidence="1 2" key="1">
    <citation type="submission" date="2024-09" db="EMBL/GenBank/DDBJ databases">
        <authorList>
            <person name="Sun Q."/>
            <person name="Mori K."/>
        </authorList>
    </citation>
    <scope>NUCLEOTIDE SEQUENCE [LARGE SCALE GENOMIC DNA]</scope>
    <source>
        <strain evidence="1 2">CECT 8286</strain>
    </source>
</reference>
<evidence type="ECO:0000313" key="2">
    <source>
        <dbReference type="Proteomes" id="UP001589605"/>
    </source>
</evidence>
<dbReference type="EMBL" id="JBHMEZ010000011">
    <property type="protein sequence ID" value="MFB9053274.1"/>
    <property type="molecule type" value="Genomic_DNA"/>
</dbReference>
<organism evidence="1 2">
    <name type="scientific">Formosa undariae</name>
    <dbReference type="NCBI Taxonomy" id="1325436"/>
    <lineage>
        <taxon>Bacteria</taxon>
        <taxon>Pseudomonadati</taxon>
        <taxon>Bacteroidota</taxon>
        <taxon>Flavobacteriia</taxon>
        <taxon>Flavobacteriales</taxon>
        <taxon>Flavobacteriaceae</taxon>
        <taxon>Formosa</taxon>
    </lineage>
</organism>
<proteinExistence type="predicted"/>
<name>A0ABV5F1H2_9FLAO</name>
<dbReference type="RefSeq" id="WP_382382450.1">
    <property type="nucleotide sequence ID" value="NZ_JBHMEZ010000011.1"/>
</dbReference>
<keyword evidence="2" id="KW-1185">Reference proteome</keyword>
<evidence type="ECO:0000313" key="1">
    <source>
        <dbReference type="EMBL" id="MFB9053274.1"/>
    </source>
</evidence>
<protein>
    <submittedName>
        <fullName evidence="1">Uncharacterized protein</fullName>
    </submittedName>
</protein>
<comment type="caution">
    <text evidence="1">The sequence shown here is derived from an EMBL/GenBank/DDBJ whole genome shotgun (WGS) entry which is preliminary data.</text>
</comment>
<dbReference type="Proteomes" id="UP001589605">
    <property type="component" value="Unassembled WGS sequence"/>
</dbReference>
<gene>
    <name evidence="1" type="ORF">ACFFVB_09305</name>
</gene>